<evidence type="ECO:0000313" key="3">
    <source>
        <dbReference type="EMBL" id="OLF17592.1"/>
    </source>
</evidence>
<dbReference type="PANTHER" id="PTHR43353">
    <property type="entry name" value="SUCCINATE-SEMIALDEHYDE DEHYDROGENASE, MITOCHONDRIAL"/>
    <property type="match status" value="1"/>
</dbReference>
<feature type="domain" description="Aldehyde dehydrogenase" evidence="2">
    <location>
        <begin position="52"/>
        <end position="495"/>
    </location>
</feature>
<reference evidence="3 4" key="1">
    <citation type="submission" date="2016-12" db="EMBL/GenBank/DDBJ databases">
        <title>The draft genome sequence of Actinophytocola sp. 11-183.</title>
        <authorList>
            <person name="Wang W."/>
            <person name="Yuan L."/>
        </authorList>
    </citation>
    <scope>NUCLEOTIDE SEQUENCE [LARGE SCALE GENOMIC DNA]</scope>
    <source>
        <strain evidence="3 4">11-183</strain>
    </source>
</reference>
<organism evidence="3 4">
    <name type="scientific">Actinophytocola xanthii</name>
    <dbReference type="NCBI Taxonomy" id="1912961"/>
    <lineage>
        <taxon>Bacteria</taxon>
        <taxon>Bacillati</taxon>
        <taxon>Actinomycetota</taxon>
        <taxon>Actinomycetes</taxon>
        <taxon>Pseudonocardiales</taxon>
        <taxon>Pseudonocardiaceae</taxon>
    </lineage>
</organism>
<evidence type="ECO:0000259" key="2">
    <source>
        <dbReference type="Pfam" id="PF00171"/>
    </source>
</evidence>
<dbReference type="SUPFAM" id="SSF53720">
    <property type="entry name" value="ALDH-like"/>
    <property type="match status" value="1"/>
</dbReference>
<dbReference type="OrthoDB" id="3284578at2"/>
<evidence type="ECO:0000313" key="4">
    <source>
        <dbReference type="Proteomes" id="UP000185596"/>
    </source>
</evidence>
<evidence type="ECO:0000256" key="1">
    <source>
        <dbReference type="ARBA" id="ARBA00023002"/>
    </source>
</evidence>
<dbReference type="Gene3D" id="3.40.309.10">
    <property type="entry name" value="Aldehyde Dehydrogenase, Chain A, domain 2"/>
    <property type="match status" value="1"/>
</dbReference>
<proteinExistence type="predicted"/>
<dbReference type="Gene3D" id="3.40.605.10">
    <property type="entry name" value="Aldehyde Dehydrogenase, Chain A, domain 1"/>
    <property type="match status" value="1"/>
</dbReference>
<dbReference type="InterPro" id="IPR015590">
    <property type="entry name" value="Aldehyde_DH_dom"/>
</dbReference>
<dbReference type="InterPro" id="IPR016163">
    <property type="entry name" value="Ald_DH_C"/>
</dbReference>
<keyword evidence="4" id="KW-1185">Reference proteome</keyword>
<dbReference type="EMBL" id="MSIE01000015">
    <property type="protein sequence ID" value="OLF17592.1"/>
    <property type="molecule type" value="Genomic_DNA"/>
</dbReference>
<dbReference type="InterPro" id="IPR016162">
    <property type="entry name" value="Ald_DH_N"/>
</dbReference>
<name>A0A1Q8CT98_9PSEU</name>
<dbReference type="AlphaFoldDB" id="A0A1Q8CT98"/>
<keyword evidence="1" id="KW-0560">Oxidoreductase</keyword>
<comment type="caution">
    <text evidence="3">The sequence shown here is derived from an EMBL/GenBank/DDBJ whole genome shotgun (WGS) entry which is preliminary data.</text>
</comment>
<dbReference type="PANTHER" id="PTHR43353:SF6">
    <property type="entry name" value="CYTOPLASMIC ALDEHYDE DEHYDROGENASE (EUROFUNG)"/>
    <property type="match status" value="1"/>
</dbReference>
<protein>
    <submittedName>
        <fullName evidence="3">Aldehyde dehydrogenase</fullName>
    </submittedName>
</protein>
<dbReference type="GO" id="GO:0004777">
    <property type="term" value="F:succinate-semialdehyde dehydrogenase (NAD+) activity"/>
    <property type="evidence" value="ECO:0007669"/>
    <property type="project" value="TreeGrafter"/>
</dbReference>
<dbReference type="GO" id="GO:0009450">
    <property type="term" value="P:gamma-aminobutyric acid catabolic process"/>
    <property type="evidence" value="ECO:0007669"/>
    <property type="project" value="TreeGrafter"/>
</dbReference>
<dbReference type="InterPro" id="IPR016161">
    <property type="entry name" value="Ald_DH/histidinol_DH"/>
</dbReference>
<sequence length="530" mass="57462">MLSYSAYINGKDVEGVGWTYVVKASAYLRDGRGTFRMKRQLELGKHEGEIPDDVVGRVARCNAEHGRDAVRAARAASREFGRTPLAVRAKMLNDIHNAVLSRVEEFEELLVAEGHPRRLARWEISGVLRGCDPATIEWYGTQLHQTYDFQGRTVELVRKPDGVVCINPPQNAAGSNGGLGILALLAGNTLVVKAPRSSPLSVAWFYREIVVPVLEQYGAPAGTVNVISAGANEVLEGWLDDPDVDDVFFFGDSVAGLRLGEECVRRGKKPILELAGNDGFVVWRDADLDAAARALIESFYGSSQICMVPKYAVVHPAVADEFLATLIPLVEALRPGFPEDETTLLSPVLKTDKYFDFLSQARAAGAAVLCGGRRVDVHGEEAADGVFLQPTVIRVDGLADSRRLSAVREETFFPLLPVVVPGEGDPADDADLLDAVVEFLDDNEYGLRNSLWTGSREIADEVAASLRKGGMLKINDSHIGFTSYLSTHGGTGKTGGVYGEMNFVGLRTSHVQGISWGNGDPQPLDELVTR</sequence>
<dbReference type="STRING" id="1912961.BU204_10250"/>
<dbReference type="Proteomes" id="UP000185596">
    <property type="component" value="Unassembled WGS sequence"/>
</dbReference>
<dbReference type="InterPro" id="IPR050740">
    <property type="entry name" value="Aldehyde_DH_Superfamily"/>
</dbReference>
<gene>
    <name evidence="3" type="ORF">BU204_10250</name>
</gene>
<dbReference type="Pfam" id="PF00171">
    <property type="entry name" value="Aldedh"/>
    <property type="match status" value="1"/>
</dbReference>
<accession>A0A1Q8CT98</accession>